<dbReference type="PROSITE" id="PS51257">
    <property type="entry name" value="PROKAR_LIPOPROTEIN"/>
    <property type="match status" value="1"/>
</dbReference>
<protein>
    <recommendedName>
        <fullName evidence="3">Lipoprotein</fullName>
    </recommendedName>
</protein>
<keyword evidence="2" id="KW-1185">Reference proteome</keyword>
<dbReference type="Proteomes" id="UP000693972">
    <property type="component" value="Unassembled WGS sequence"/>
</dbReference>
<organism evidence="1 2">
    <name type="scientific">Gymnodinialimonas phycosphaerae</name>
    <dbReference type="NCBI Taxonomy" id="2841589"/>
    <lineage>
        <taxon>Bacteria</taxon>
        <taxon>Pseudomonadati</taxon>
        <taxon>Pseudomonadota</taxon>
        <taxon>Alphaproteobacteria</taxon>
        <taxon>Rhodobacterales</taxon>
        <taxon>Paracoccaceae</taxon>
        <taxon>Gymnodinialimonas</taxon>
    </lineage>
</organism>
<sequence length="113" mass="12428">MWKAIVGSALVLTVSACLSVGVTFQRWVGTYEYDGTTYRVALVASDRLDGETALEYHLVPGDTVTYGPQDMIARCSAFDEANWRQVDVRRCEQPFARAIDALAGPPMMGGDDY</sequence>
<evidence type="ECO:0000313" key="1">
    <source>
        <dbReference type="EMBL" id="MBY4894376.1"/>
    </source>
</evidence>
<name>A0ABS7MW86_9RHOB</name>
<accession>A0ABS7MW86</accession>
<proteinExistence type="predicted"/>
<evidence type="ECO:0008006" key="3">
    <source>
        <dbReference type="Google" id="ProtNLM"/>
    </source>
</evidence>
<reference evidence="1 2" key="1">
    <citation type="submission" date="2021-07" db="EMBL/GenBank/DDBJ databases">
        <title>Karlodiniumbacter phycospheric gen. nov., sp. nov., a phycosphere bacterium isolated from karlodinium veneficum.</title>
        <authorList>
            <person name="Peng Y."/>
            <person name="Jiang L."/>
            <person name="Lee J."/>
        </authorList>
    </citation>
    <scope>NUCLEOTIDE SEQUENCE [LARGE SCALE GENOMIC DNA]</scope>
    <source>
        <strain evidence="1 2">N5</strain>
    </source>
</reference>
<evidence type="ECO:0000313" key="2">
    <source>
        <dbReference type="Proteomes" id="UP000693972"/>
    </source>
</evidence>
<gene>
    <name evidence="1" type="ORF">KUL25_16595</name>
</gene>
<dbReference type="RefSeq" id="WP_257893952.1">
    <property type="nucleotide sequence ID" value="NZ_JAIMBW010000001.1"/>
</dbReference>
<dbReference type="EMBL" id="JAIMBW010000001">
    <property type="protein sequence ID" value="MBY4894376.1"/>
    <property type="molecule type" value="Genomic_DNA"/>
</dbReference>
<comment type="caution">
    <text evidence="1">The sequence shown here is derived from an EMBL/GenBank/DDBJ whole genome shotgun (WGS) entry which is preliminary data.</text>
</comment>